<reference evidence="2" key="1">
    <citation type="submission" date="2023-11" db="EMBL/GenBank/DDBJ databases">
        <title>Antimicrobial resistance in invasive Streptococcus suis isolated in Spain and the associated genetic mechanisms.</title>
        <authorList>
            <person name="Uruen C."/>
            <person name="Arenas J.A."/>
        </authorList>
    </citation>
    <scope>NUCLEOTIDE SEQUENCE</scope>
    <source>
        <strain evidence="2">Ss_70</strain>
    </source>
</reference>
<comment type="caution">
    <text evidence="2">The sequence shown here is derived from an EMBL/GenBank/DDBJ whole genome shotgun (WGS) entry which is preliminary data.</text>
</comment>
<dbReference type="Proteomes" id="UP001270004">
    <property type="component" value="Unassembled WGS sequence"/>
</dbReference>
<sequence length="223" mass="24725">MYNKAKIKGLIALGLLALVGFVSMIGYTLGSQLTLHQATQQAEKNATSILEEKAQAEAAKTLTPELVKDFLIQYYTKAKLGENNNRIKSFMTDAAYSEELTKQELAVNQVNKEFIVDYIYEDATIFINSKDKEVIVEVSYNVTYLSEITGGQQYKNTQLEKATVKLSYSEVSEKLLVNHIQTWKIGLSDMADGGENFLKQQGLSGSDSSTPVPSNEIEATDTQ</sequence>
<keyword evidence="2" id="KW-0413">Isomerase</keyword>
<feature type="compositionally biased region" description="Polar residues" evidence="1">
    <location>
        <begin position="198"/>
        <end position="213"/>
    </location>
</feature>
<dbReference type="RefSeq" id="WP_024380184.1">
    <property type="nucleotide sequence ID" value="NZ_CP102148.1"/>
</dbReference>
<feature type="region of interest" description="Disordered" evidence="1">
    <location>
        <begin position="198"/>
        <end position="223"/>
    </location>
</feature>
<organism evidence="2 3">
    <name type="scientific">Streptococcus suis</name>
    <dbReference type="NCBI Taxonomy" id="1307"/>
    <lineage>
        <taxon>Bacteria</taxon>
        <taxon>Bacillati</taxon>
        <taxon>Bacillota</taxon>
        <taxon>Bacilli</taxon>
        <taxon>Lactobacillales</taxon>
        <taxon>Streptococcaceae</taxon>
        <taxon>Streptococcus</taxon>
    </lineage>
</organism>
<proteinExistence type="predicted"/>
<evidence type="ECO:0000313" key="3">
    <source>
        <dbReference type="Proteomes" id="UP001270004"/>
    </source>
</evidence>
<dbReference type="GO" id="GO:0016853">
    <property type="term" value="F:isomerase activity"/>
    <property type="evidence" value="ECO:0007669"/>
    <property type="project" value="UniProtKB-KW"/>
</dbReference>
<evidence type="ECO:0000313" key="2">
    <source>
        <dbReference type="EMBL" id="MDX5038016.1"/>
    </source>
</evidence>
<accession>A0AAW9DH67</accession>
<protein>
    <submittedName>
        <fullName evidence="2">Peptidylprolyl isomerase</fullName>
    </submittedName>
</protein>
<dbReference type="EMBL" id="JAWWZK010000011">
    <property type="protein sequence ID" value="MDX5038016.1"/>
    <property type="molecule type" value="Genomic_DNA"/>
</dbReference>
<gene>
    <name evidence="2" type="ORF">SHY70_06940</name>
</gene>
<evidence type="ECO:0000256" key="1">
    <source>
        <dbReference type="SAM" id="MobiDB-lite"/>
    </source>
</evidence>
<name>A0AAW9DH67_STRSU</name>
<dbReference type="AlphaFoldDB" id="A0AAW9DH67"/>